<evidence type="ECO:0000256" key="1">
    <source>
        <dbReference type="SAM" id="Phobius"/>
    </source>
</evidence>
<evidence type="ECO:0000313" key="2">
    <source>
        <dbReference type="EMBL" id="KAJ5525292.1"/>
    </source>
</evidence>
<organism evidence="2 3">
    <name type="scientific">Penicillium frequentans</name>
    <dbReference type="NCBI Taxonomy" id="3151616"/>
    <lineage>
        <taxon>Eukaryota</taxon>
        <taxon>Fungi</taxon>
        <taxon>Dikarya</taxon>
        <taxon>Ascomycota</taxon>
        <taxon>Pezizomycotina</taxon>
        <taxon>Eurotiomycetes</taxon>
        <taxon>Eurotiomycetidae</taxon>
        <taxon>Eurotiales</taxon>
        <taxon>Aspergillaceae</taxon>
        <taxon>Penicillium</taxon>
    </lineage>
</organism>
<feature type="transmembrane region" description="Helical" evidence="1">
    <location>
        <begin position="50"/>
        <end position="72"/>
    </location>
</feature>
<proteinExistence type="predicted"/>
<accession>A0AAD6GAN5</accession>
<protein>
    <submittedName>
        <fullName evidence="2">Uncharacterized protein</fullName>
    </submittedName>
</protein>
<name>A0AAD6GAN5_9EURO</name>
<comment type="caution">
    <text evidence="2">The sequence shown here is derived from an EMBL/GenBank/DDBJ whole genome shotgun (WGS) entry which is preliminary data.</text>
</comment>
<dbReference type="Proteomes" id="UP001220324">
    <property type="component" value="Unassembled WGS sequence"/>
</dbReference>
<dbReference type="EMBL" id="JAQIZZ010000008">
    <property type="protein sequence ID" value="KAJ5525292.1"/>
    <property type="molecule type" value="Genomic_DNA"/>
</dbReference>
<sequence length="121" mass="13435">MCDLTNATEILRCSNAGIPVLQRADRPMACARTCARWHQVQQKEDPLVSIYGLIGLHAVLAFCYFILICAICDPYGVDAALFSNTESLKKSTERLIGDWSDRIDLAERAHQTFCSVLGLQS</sequence>
<reference evidence="2 3" key="1">
    <citation type="journal article" date="2023" name="IMA Fungus">
        <title>Comparative genomic study of the Penicillium genus elucidates a diverse pangenome and 15 lateral gene transfer events.</title>
        <authorList>
            <person name="Petersen C."/>
            <person name="Sorensen T."/>
            <person name="Nielsen M.R."/>
            <person name="Sondergaard T.E."/>
            <person name="Sorensen J.L."/>
            <person name="Fitzpatrick D.A."/>
            <person name="Frisvad J.C."/>
            <person name="Nielsen K.L."/>
        </authorList>
    </citation>
    <scope>NUCLEOTIDE SEQUENCE [LARGE SCALE GENOMIC DNA]</scope>
    <source>
        <strain evidence="2 3">IBT 35679</strain>
    </source>
</reference>
<dbReference type="AlphaFoldDB" id="A0AAD6GAN5"/>
<gene>
    <name evidence="2" type="ORF">N7494_011942</name>
</gene>
<keyword evidence="3" id="KW-1185">Reference proteome</keyword>
<keyword evidence="1" id="KW-0812">Transmembrane</keyword>
<keyword evidence="1" id="KW-0472">Membrane</keyword>
<evidence type="ECO:0000313" key="3">
    <source>
        <dbReference type="Proteomes" id="UP001220324"/>
    </source>
</evidence>
<keyword evidence="1" id="KW-1133">Transmembrane helix</keyword>